<sequence>MINSFIAHTSPGRSRVFALRKEPRDYDRLEAVTTLGGDDLRHTDQLVGSLNNYLADRDDTALQVVLDYLPKAVQMATKQYLKEKCPPQMGAFTSFGPIKIVRHAVYFRRIDDELEDYLEGAYSIGLGIRMSNERRSDGGVDWVVQLRDDEVSVPASAQPRSWELPAEVELLETWTSEEPHPGLGPVRAALGVAASASAEGSWVRVHTLLHSDLDVDYEGNGTSEFVVDVFDASIPKQNPED</sequence>
<gene>
    <name evidence="1" type="ORF">DR950_07180</name>
</gene>
<reference evidence="1 2" key="1">
    <citation type="submission" date="2018-08" db="EMBL/GenBank/DDBJ databases">
        <title>Diversity &amp; Physiological Properties of Lignin-Decomposing Actinobacteria from Soil.</title>
        <authorList>
            <person name="Roh S.G."/>
            <person name="Kim S.B."/>
        </authorList>
    </citation>
    <scope>NUCLEOTIDE SEQUENCE [LARGE SCALE GENOMIC DNA]</scope>
    <source>
        <strain evidence="1 2">MMS17-GH009</strain>
    </source>
</reference>
<accession>A0A372ZQB6</accession>
<comment type="caution">
    <text evidence="1">The sequence shown here is derived from an EMBL/GenBank/DDBJ whole genome shotgun (WGS) entry which is preliminary data.</text>
</comment>
<evidence type="ECO:0000313" key="1">
    <source>
        <dbReference type="EMBL" id="RGD57600.1"/>
    </source>
</evidence>
<dbReference type="AlphaFoldDB" id="A0A372ZQB6"/>
<name>A0A372ZQB6_9ACTN</name>
<protein>
    <submittedName>
        <fullName evidence="1">Uncharacterized protein</fullName>
    </submittedName>
</protein>
<evidence type="ECO:0000313" key="2">
    <source>
        <dbReference type="Proteomes" id="UP000263377"/>
    </source>
</evidence>
<dbReference type="RefSeq" id="WP_049649467.1">
    <property type="nucleotide sequence ID" value="NZ_QVIG01000001.1"/>
</dbReference>
<dbReference type="EMBL" id="QVIG01000001">
    <property type="protein sequence ID" value="RGD57600.1"/>
    <property type="molecule type" value="Genomic_DNA"/>
</dbReference>
<dbReference type="Proteomes" id="UP000263377">
    <property type="component" value="Unassembled WGS sequence"/>
</dbReference>
<organism evidence="1 2">
    <name type="scientific">Kitasatospora xanthocidica</name>
    <dbReference type="NCBI Taxonomy" id="83382"/>
    <lineage>
        <taxon>Bacteria</taxon>
        <taxon>Bacillati</taxon>
        <taxon>Actinomycetota</taxon>
        <taxon>Actinomycetes</taxon>
        <taxon>Kitasatosporales</taxon>
        <taxon>Streptomycetaceae</taxon>
        <taxon>Kitasatospora</taxon>
    </lineage>
</organism>
<proteinExistence type="predicted"/>
<keyword evidence="2" id="KW-1185">Reference proteome</keyword>